<evidence type="ECO:0000256" key="1">
    <source>
        <dbReference type="ARBA" id="ARBA00009865"/>
    </source>
</evidence>
<keyword evidence="4 5" id="KW-0326">Glycosidase</keyword>
<evidence type="ECO:0000256" key="2">
    <source>
        <dbReference type="ARBA" id="ARBA00022729"/>
    </source>
</evidence>
<gene>
    <name evidence="8" type="ORF">AFUB_061880</name>
</gene>
<proteinExistence type="inferred from homology"/>
<dbReference type="Pfam" id="PF04616">
    <property type="entry name" value="Glyco_hydro_43"/>
    <property type="match status" value="1"/>
</dbReference>
<protein>
    <submittedName>
        <fullName evidence="8">Beta-glucanase, putative</fullName>
    </submittedName>
</protein>
<keyword evidence="9" id="KW-1185">Reference proteome</keyword>
<dbReference type="PANTHER" id="PTHR22925">
    <property type="entry name" value="GLYCOSYL HYDROLASE 43 FAMILY MEMBER"/>
    <property type="match status" value="1"/>
</dbReference>
<feature type="signal peptide" evidence="7">
    <location>
        <begin position="1"/>
        <end position="18"/>
    </location>
</feature>
<dbReference type="GO" id="GO:0005975">
    <property type="term" value="P:carbohydrate metabolic process"/>
    <property type="evidence" value="ECO:0007669"/>
    <property type="project" value="InterPro"/>
</dbReference>
<evidence type="ECO:0000256" key="4">
    <source>
        <dbReference type="ARBA" id="ARBA00023295"/>
    </source>
</evidence>
<dbReference type="PANTHER" id="PTHR22925:SF39">
    <property type="entry name" value="PUTATIVE (AFU_ORTHOLOGUE AFUA_5G14190)-RELATED"/>
    <property type="match status" value="1"/>
</dbReference>
<dbReference type="HOGENOM" id="CLU_016116_1_1_1"/>
<dbReference type="GO" id="GO:0004553">
    <property type="term" value="F:hydrolase activity, hydrolyzing O-glycosyl compounds"/>
    <property type="evidence" value="ECO:0007669"/>
    <property type="project" value="InterPro"/>
</dbReference>
<comment type="similarity">
    <text evidence="1 5">Belongs to the glycosyl hydrolase 43 family.</text>
</comment>
<name>B0Y2I0_ASPFC</name>
<dbReference type="VEuPathDB" id="FungiDB:AFUB_061880"/>
<dbReference type="OrthoDB" id="3426327at2759"/>
<evidence type="ECO:0000256" key="5">
    <source>
        <dbReference type="RuleBase" id="RU361187"/>
    </source>
</evidence>
<dbReference type="Gene3D" id="2.115.10.20">
    <property type="entry name" value="Glycosyl hydrolase domain, family 43"/>
    <property type="match status" value="1"/>
</dbReference>
<sequence length="484" mass="54266">MRGITSFCAVFLAAAAQARYIVPGGRWRDTNGDLVNAHAGGLLYDHKSGKFWWFGEYKTEGQTEGGGVSVYSSEDLATWEPHGLALKPIEGHPYISPEHIIQRPKVVYSEESNKYLMWWHADNSTYGWLLQGFATSDNITGPYTFVDATAPLGNWSQDFGLFTDYKDGRSYALYSNGDSKYGRDVYLTAYNKNVSALEEVVYRFPKFDLEAPTIIQTEKSYWALMSHKTGYRPNNVVAFRADSLSGPWSQPFMVAPLNTRTFNSQSGFSLRIKGTKKTTYLYIGDQWDSNSLWESRYIWLPMDIDENKKTLDLVWNDVYDLNVYVVNQLNKEILTGPAKPGSGKPSAARHTLPKRPRRTAMRINRKLIQTNVIDTDDMGFGDQRKLPNGPESAATLTVPAGGSPDRIGGSWQLRRISSVVVNGNTSNVETLYQRDTHKSIILSTPLLLTLEKGSHNTITVGGLYNGFDYKGADLDKIVVYPPEP</sequence>
<dbReference type="Proteomes" id="UP000001699">
    <property type="component" value="Unassembled WGS sequence"/>
</dbReference>
<organism evidence="8 9">
    <name type="scientific">Aspergillus fumigatus (strain CBS 144.89 / FGSC A1163 / CEA10)</name>
    <name type="common">Neosartorya fumigata</name>
    <dbReference type="NCBI Taxonomy" id="451804"/>
    <lineage>
        <taxon>Eukaryota</taxon>
        <taxon>Fungi</taxon>
        <taxon>Dikarya</taxon>
        <taxon>Ascomycota</taxon>
        <taxon>Pezizomycotina</taxon>
        <taxon>Eurotiomycetes</taxon>
        <taxon>Eurotiomycetidae</taxon>
        <taxon>Eurotiales</taxon>
        <taxon>Aspergillaceae</taxon>
        <taxon>Aspergillus</taxon>
        <taxon>Aspergillus subgen. Fumigati</taxon>
    </lineage>
</organism>
<reference evidence="8 9" key="1">
    <citation type="journal article" date="2008" name="PLoS Genet.">
        <title>Genomic islands in the pathogenic filamentous fungus Aspergillus fumigatus.</title>
        <authorList>
            <person name="Fedorova N.D."/>
            <person name="Khaldi N."/>
            <person name="Joardar V.S."/>
            <person name="Maiti R."/>
            <person name="Amedeo P."/>
            <person name="Anderson M.J."/>
            <person name="Crabtree J."/>
            <person name="Silva J.C."/>
            <person name="Badger J.H."/>
            <person name="Albarraq A."/>
            <person name="Angiuoli S."/>
            <person name="Bussey H."/>
            <person name="Bowyer P."/>
            <person name="Cotty P.J."/>
            <person name="Dyer P.S."/>
            <person name="Egan A."/>
            <person name="Galens K."/>
            <person name="Fraser-Liggett C.M."/>
            <person name="Haas B.J."/>
            <person name="Inman J.M."/>
            <person name="Kent R."/>
            <person name="Lemieux S."/>
            <person name="Malavazi I."/>
            <person name="Orvis J."/>
            <person name="Roemer T."/>
            <person name="Ronning C.M."/>
            <person name="Sundaram J.P."/>
            <person name="Sutton G."/>
            <person name="Turner G."/>
            <person name="Venter J.C."/>
            <person name="White O.R."/>
            <person name="Whitty B.R."/>
            <person name="Youngman P."/>
            <person name="Wolfe K.H."/>
            <person name="Goldman G.H."/>
            <person name="Wortman J.R."/>
            <person name="Jiang B."/>
            <person name="Denning D.W."/>
            <person name="Nierman W.C."/>
        </authorList>
    </citation>
    <scope>NUCLEOTIDE SEQUENCE [LARGE SCALE GENOMIC DNA]</scope>
    <source>
        <strain evidence="9">CBS 144.89 / FGSC A1163 / CEA10</strain>
    </source>
</reference>
<feature type="chain" id="PRO_5002760385" evidence="7">
    <location>
        <begin position="19"/>
        <end position="484"/>
    </location>
</feature>
<accession>B0Y2I0</accession>
<evidence type="ECO:0000313" key="8">
    <source>
        <dbReference type="EMBL" id="EDP52151.1"/>
    </source>
</evidence>
<dbReference type="InterPro" id="IPR006710">
    <property type="entry name" value="Glyco_hydro_43"/>
</dbReference>
<dbReference type="CDD" id="cd18821">
    <property type="entry name" value="GH43_Pc3Gal43A-like"/>
    <property type="match status" value="1"/>
</dbReference>
<evidence type="ECO:0000313" key="9">
    <source>
        <dbReference type="Proteomes" id="UP000001699"/>
    </source>
</evidence>
<evidence type="ECO:0000256" key="6">
    <source>
        <dbReference type="SAM" id="MobiDB-lite"/>
    </source>
</evidence>
<keyword evidence="3 5" id="KW-0378">Hydrolase</keyword>
<evidence type="ECO:0000256" key="7">
    <source>
        <dbReference type="SAM" id="SignalP"/>
    </source>
</evidence>
<feature type="region of interest" description="Disordered" evidence="6">
    <location>
        <begin position="335"/>
        <end position="358"/>
    </location>
</feature>
<dbReference type="PhylomeDB" id="B0Y2I0"/>
<dbReference type="EMBL" id="DS499597">
    <property type="protein sequence ID" value="EDP52151.1"/>
    <property type="molecule type" value="Genomic_DNA"/>
</dbReference>
<dbReference type="AlphaFoldDB" id="B0Y2I0"/>
<keyword evidence="2 7" id="KW-0732">Signal</keyword>
<dbReference type="SUPFAM" id="SSF75005">
    <property type="entry name" value="Arabinanase/levansucrase/invertase"/>
    <property type="match status" value="1"/>
</dbReference>
<evidence type="ECO:0000256" key="3">
    <source>
        <dbReference type="ARBA" id="ARBA00022801"/>
    </source>
</evidence>
<dbReference type="InterPro" id="IPR023296">
    <property type="entry name" value="Glyco_hydro_beta-prop_sf"/>
</dbReference>